<reference evidence="1 2" key="1">
    <citation type="submission" date="2016-10" db="EMBL/GenBank/DDBJ databases">
        <authorList>
            <person name="Varghese N."/>
            <person name="Submissions S."/>
        </authorList>
    </citation>
    <scope>NUCLEOTIDE SEQUENCE [LARGE SCALE GENOMIC DNA]</scope>
    <source>
        <strain evidence="1 2">DSM 11855</strain>
    </source>
</reference>
<accession>A0A1I6YUB2</accession>
<name>A0A1I6YUB2_METTE</name>
<dbReference type="GeneID" id="41602538"/>
<dbReference type="AlphaFoldDB" id="A0A1I6YUB2"/>
<keyword evidence="2" id="KW-1185">Reference proteome</keyword>
<protein>
    <submittedName>
        <fullName evidence="1">Uncharacterized protein</fullName>
    </submittedName>
</protein>
<dbReference type="EMBL" id="FPAO01000003">
    <property type="protein sequence ID" value="SFT53851.1"/>
    <property type="molecule type" value="Genomic_DNA"/>
</dbReference>
<proteinExistence type="predicted"/>
<evidence type="ECO:0000313" key="1">
    <source>
        <dbReference type="EMBL" id="SFT53851.1"/>
    </source>
</evidence>
<dbReference type="Proteomes" id="UP000323733">
    <property type="component" value="Unassembled WGS sequence"/>
</dbReference>
<dbReference type="RefSeq" id="WP_048167822.1">
    <property type="nucleotide sequence ID" value="NZ_FPAO01000003.1"/>
</dbReference>
<gene>
    <name evidence="1" type="ORF">SAMN02910340_01139</name>
</gene>
<organism evidence="1 2">
    <name type="scientific">Methanosarcina thermophila</name>
    <dbReference type="NCBI Taxonomy" id="2210"/>
    <lineage>
        <taxon>Archaea</taxon>
        <taxon>Methanobacteriati</taxon>
        <taxon>Methanobacteriota</taxon>
        <taxon>Stenosarchaea group</taxon>
        <taxon>Methanomicrobia</taxon>
        <taxon>Methanosarcinales</taxon>
        <taxon>Methanosarcinaceae</taxon>
        <taxon>Methanosarcina</taxon>
    </lineage>
</organism>
<evidence type="ECO:0000313" key="2">
    <source>
        <dbReference type="Proteomes" id="UP000323733"/>
    </source>
</evidence>
<sequence length="117" mass="13689">MGLQSLPLIKLWHSFPGNLELNYKKKLRHSKDGAKNLALMTKTVIEGKTKNEPANPIRFPTDFKNYLKNQKLFEKYYKIRFIDKQLQITWCNRQALLIKLAELFTRSAISIKLQPGL</sequence>